<dbReference type="RefSeq" id="XP_017275270.1">
    <property type="nucleotide sequence ID" value="XM_017419781.2"/>
</dbReference>
<evidence type="ECO:0000256" key="4">
    <source>
        <dbReference type="ARBA" id="ARBA00022443"/>
    </source>
</evidence>
<dbReference type="GeneID" id="108237997"/>
<dbReference type="SMART" id="SM00233">
    <property type="entry name" value="PH"/>
    <property type="match status" value="1"/>
</dbReference>
<evidence type="ECO:0000313" key="17">
    <source>
        <dbReference type="Ensembl" id="ENSKMAP00000021821.1"/>
    </source>
</evidence>
<evidence type="ECO:0000259" key="15">
    <source>
        <dbReference type="PROSITE" id="PS50003"/>
    </source>
</evidence>
<dbReference type="Gene3D" id="2.30.30.40">
    <property type="entry name" value="SH3 Domains"/>
    <property type="match status" value="1"/>
</dbReference>
<dbReference type="GO" id="GO:0005085">
    <property type="term" value="F:guanyl-nucleotide exchange factor activity"/>
    <property type="evidence" value="ECO:0007669"/>
    <property type="project" value="UniProtKB-KW"/>
</dbReference>
<dbReference type="SMART" id="SM00326">
    <property type="entry name" value="SH3"/>
    <property type="match status" value="1"/>
</dbReference>
<dbReference type="GO" id="GO:0005737">
    <property type="term" value="C:cytoplasm"/>
    <property type="evidence" value="ECO:0007669"/>
    <property type="project" value="UniProtKB-SubCell"/>
</dbReference>
<dbReference type="PANTHER" id="PTHR47544:SF4">
    <property type="entry name" value="RHO GUANINE NUCLEOTIDE EXCHANGE FACTOR 9"/>
    <property type="match status" value="1"/>
</dbReference>
<dbReference type="Gene3D" id="1.20.900.10">
    <property type="entry name" value="Dbl homology (DH) domain"/>
    <property type="match status" value="1"/>
</dbReference>
<feature type="domain" description="PH" evidence="15">
    <location>
        <begin position="959"/>
        <end position="1066"/>
    </location>
</feature>
<feature type="compositionally biased region" description="Polar residues" evidence="13">
    <location>
        <begin position="500"/>
        <end position="525"/>
    </location>
</feature>
<comment type="function">
    <text evidence="11">Acts as a guanine nucleotide exchange factor (GEF) for CDC42. Promotes formation of GPHN clusters.</text>
</comment>
<name>A0A3Q3AZ00_KRYMA</name>
<dbReference type="InterPro" id="IPR000219">
    <property type="entry name" value="DH_dom"/>
</dbReference>
<feature type="compositionally biased region" description="Low complexity" evidence="13">
    <location>
        <begin position="377"/>
        <end position="389"/>
    </location>
</feature>
<evidence type="ECO:0000256" key="7">
    <source>
        <dbReference type="ARBA" id="ARBA00023018"/>
    </source>
</evidence>
<evidence type="ECO:0000256" key="3">
    <source>
        <dbReference type="ARBA" id="ARBA00017486"/>
    </source>
</evidence>
<feature type="domain" description="DH" evidence="16">
    <location>
        <begin position="744"/>
        <end position="928"/>
    </location>
</feature>
<evidence type="ECO:0000256" key="2">
    <source>
        <dbReference type="ARBA" id="ARBA00011232"/>
    </source>
</evidence>
<organism evidence="17 18">
    <name type="scientific">Kryptolebias marmoratus</name>
    <name type="common">Mangrove killifish</name>
    <name type="synonym">Rivulus marmoratus</name>
    <dbReference type="NCBI Taxonomy" id="37003"/>
    <lineage>
        <taxon>Eukaryota</taxon>
        <taxon>Metazoa</taxon>
        <taxon>Chordata</taxon>
        <taxon>Craniata</taxon>
        <taxon>Vertebrata</taxon>
        <taxon>Euteleostomi</taxon>
        <taxon>Actinopterygii</taxon>
        <taxon>Neopterygii</taxon>
        <taxon>Teleostei</taxon>
        <taxon>Neoteleostei</taxon>
        <taxon>Acanthomorphata</taxon>
        <taxon>Ovalentaria</taxon>
        <taxon>Atherinomorphae</taxon>
        <taxon>Cyprinodontiformes</taxon>
        <taxon>Rivulidae</taxon>
        <taxon>Kryptolebias</taxon>
    </lineage>
</organism>
<evidence type="ECO:0000256" key="11">
    <source>
        <dbReference type="ARBA" id="ARBA00043844"/>
    </source>
</evidence>
<dbReference type="PANTHER" id="PTHR47544">
    <property type="entry name" value="RHO GUANINE NUCLEOTIDE EXCHANGE FACTOR 4"/>
    <property type="match status" value="1"/>
</dbReference>
<dbReference type="GeneTree" id="ENSGT00940000154103"/>
<feature type="compositionally biased region" description="Basic and acidic residues" evidence="13">
    <location>
        <begin position="478"/>
        <end position="494"/>
    </location>
</feature>
<evidence type="ECO:0000256" key="10">
    <source>
        <dbReference type="ARBA" id="ARBA00034105"/>
    </source>
</evidence>
<comment type="subcellular location">
    <subcellularLocation>
        <location evidence="1">Cytoplasm</location>
    </subcellularLocation>
    <subcellularLocation>
        <location evidence="10">Postsynaptic density</location>
    </subcellularLocation>
</comment>
<dbReference type="OrthoDB" id="660555at2759"/>
<keyword evidence="7" id="KW-0770">Synapse</keyword>
<sequence length="1155" mass="130283">MEQTDSPASESNNPNGFVNRVFNVSLDVENETGSIYLQETGPGSAEVQKEAQASSSQTSVKDRQEVNRRPRATGGIWRILNRKKAVSELERRPHSMILPGEASIPKLSFADKVRSFKKLKSPAVFRGKTGKLSTAKFTSSLVDEESFCRDIGTPQQTSKSTIRNRGKRHSYAGYTADFDCSFEDLDLSSPVDGHQPAVTVEAVAQNGCKPSERVSYSKRGNNFSTNCNKTTAGCEEPSVKSSPRPHLSGGRRHKDMWSYLRRISLLGKTNPVFSERSFDSELHSLDKTIDSDYGSVDIESVRDFQPPPPKPSDTKGHFGGLFKFFNSVAESARKWRTTSRSFSPPEGERTPMTSPRAPQRTVDNVHSVSLTLHSEETPTSIPTPSSPLTAKSSHPNSFDGETPTPVTAPKESPKVVLKAFRSATGSRAVNGLQNCDVTVNPTEDKEINPKSTASVENHVSDSGPDSSVERGQPNCLYPEEKVEGQKGNKQDSKDAALGSHQVQEVNVQSQQGDKESTTNSVAASDSTEEIFKALSRPPGVSPLEPPHRASLQRCRSLPLPPSTLTALALLLPQSVTMGQSSSSVRLRSGGSGSCRRRRLLRPGSEPLQVNILISGGSVVNAEAVWDHVTMADRELAFKAGDVIKVLDASNKDWWWGQIDEEEGWFPASFVRVEPHPPQPQTKQVFYINPIATPRFQNTTSKLWVNQEDGGAEPVEGTSEVQNGHLDPTNDCLCLGSPLQNRDQMRANVINEIMSTERHYIKHLKDICEGYLRQCRKRVDMFNDDQLKVIFGNIEDIYRFQMGFVRDLEKQYNTEDPHLSEIGPCFLEHQDGFWIYSEYCNNHLDACMELSKLMRDGRYQHFFEACRLLQQMIDIAIDGFLLTPVQKICKYPLQLAELLKYTAQEHSDYRYVAAALAVMRNVTQQINERKRRLENIDKIAQWQASVLDWEGDDILDRSSELIYTGELSWIYQPYGRSQQRVFFLFDHQLVLCKKDLIRRDILYYKGRIDMDRYEVRDAIDGRDDDFNVSVKNAFKLFNKDSEEIHIFLAKKPEEKIRWLRAFHEERKMVQEDEKIGFEISEYQKRQAAMTVRKVTKQKGVNRCTPPSYPPPQDPLSAGQYEVTEDMAQGEVFEFSQSKRGQAPFWQNFSRLAPFKK</sequence>
<evidence type="ECO:0000313" key="18">
    <source>
        <dbReference type="Proteomes" id="UP000264800"/>
    </source>
</evidence>
<evidence type="ECO:0000256" key="1">
    <source>
        <dbReference type="ARBA" id="ARBA00004496"/>
    </source>
</evidence>
<dbReference type="PROSITE" id="PS50010">
    <property type="entry name" value="DH_2"/>
    <property type="match status" value="1"/>
</dbReference>
<dbReference type="CDD" id="cd00160">
    <property type="entry name" value="RhoGEF"/>
    <property type="match status" value="1"/>
</dbReference>
<dbReference type="Proteomes" id="UP000264800">
    <property type="component" value="Unplaced"/>
</dbReference>
<evidence type="ECO:0000259" key="16">
    <source>
        <dbReference type="PROSITE" id="PS50010"/>
    </source>
</evidence>
<dbReference type="FunFam" id="1.20.900.10:FF:000002">
    <property type="entry name" value="Rho guanine nucleotide exchange factor 9"/>
    <property type="match status" value="1"/>
</dbReference>
<feature type="region of interest" description="Disordered" evidence="13">
    <location>
        <begin position="38"/>
        <end position="69"/>
    </location>
</feature>
<dbReference type="SUPFAM" id="SSF50044">
    <property type="entry name" value="SH3-domain"/>
    <property type="match status" value="1"/>
</dbReference>
<protein>
    <recommendedName>
        <fullName evidence="3">Rho guanine nucleotide exchange factor 9</fullName>
    </recommendedName>
    <alternativeName>
        <fullName evidence="8">Collybistin</fullName>
    </alternativeName>
    <alternativeName>
        <fullName evidence="9">Rac/Cdc42 guanine nucleotide exchange factor 9</fullName>
    </alternativeName>
</protein>
<dbReference type="SUPFAM" id="SSF48065">
    <property type="entry name" value="DBL homology domain (DH-domain)"/>
    <property type="match status" value="1"/>
</dbReference>
<accession>A0A3Q3AZ00</accession>
<dbReference type="FunFam" id="2.30.30.40:FF:000037">
    <property type="entry name" value="Rho guanine nucleotide exchange factor 9"/>
    <property type="match status" value="1"/>
</dbReference>
<evidence type="ECO:0000256" key="13">
    <source>
        <dbReference type="SAM" id="MobiDB-lite"/>
    </source>
</evidence>
<feature type="domain" description="SH3" evidence="14">
    <location>
        <begin position="616"/>
        <end position="675"/>
    </location>
</feature>
<dbReference type="InterPro" id="IPR035728">
    <property type="entry name" value="ARHGEF9_SH3"/>
</dbReference>
<dbReference type="GO" id="GO:0014069">
    <property type="term" value="C:postsynaptic density"/>
    <property type="evidence" value="ECO:0007669"/>
    <property type="project" value="UniProtKB-SubCell"/>
</dbReference>
<evidence type="ECO:0000259" key="14">
    <source>
        <dbReference type="PROSITE" id="PS50002"/>
    </source>
</evidence>
<feature type="region of interest" description="Disordered" evidence="13">
    <location>
        <begin position="231"/>
        <end position="251"/>
    </location>
</feature>
<feature type="region of interest" description="Disordered" evidence="13">
    <location>
        <begin position="580"/>
        <end position="599"/>
    </location>
</feature>
<dbReference type="AlphaFoldDB" id="A0A3Q3AZ00"/>
<evidence type="ECO:0000256" key="12">
    <source>
        <dbReference type="PROSITE-ProRule" id="PRU00192"/>
    </source>
</evidence>
<dbReference type="FunFam" id="2.30.29.30:FF:000015">
    <property type="entry name" value="Rho guanine nucleotide exchange factor 9"/>
    <property type="match status" value="1"/>
</dbReference>
<dbReference type="SUPFAM" id="SSF50729">
    <property type="entry name" value="PH domain-like"/>
    <property type="match status" value="1"/>
</dbReference>
<dbReference type="CDD" id="cd11975">
    <property type="entry name" value="SH3_ARHGEF9"/>
    <property type="match status" value="1"/>
</dbReference>
<proteinExistence type="predicted"/>
<evidence type="ECO:0000256" key="9">
    <source>
        <dbReference type="ARBA" id="ARBA00032237"/>
    </source>
</evidence>
<feature type="region of interest" description="Disordered" evidence="13">
    <location>
        <begin position="335"/>
        <end position="413"/>
    </location>
</feature>
<dbReference type="Pfam" id="PF22697">
    <property type="entry name" value="SOS1_NGEF_PH"/>
    <property type="match status" value="1"/>
</dbReference>
<keyword evidence="6" id="KW-0344">Guanine-nucleotide releasing factor</keyword>
<dbReference type="PROSITE" id="PS50003">
    <property type="entry name" value="PH_DOMAIN"/>
    <property type="match status" value="1"/>
</dbReference>
<evidence type="ECO:0000256" key="5">
    <source>
        <dbReference type="ARBA" id="ARBA00022490"/>
    </source>
</evidence>
<reference evidence="17" key="1">
    <citation type="submission" date="2025-08" db="UniProtKB">
        <authorList>
            <consortium name="Ensembl"/>
        </authorList>
    </citation>
    <scope>IDENTIFICATION</scope>
</reference>
<dbReference type="CDD" id="cd01224">
    <property type="entry name" value="PH_Collybistin_ASEF"/>
    <property type="match status" value="1"/>
</dbReference>
<evidence type="ECO:0000256" key="6">
    <source>
        <dbReference type="ARBA" id="ARBA00022658"/>
    </source>
</evidence>
<dbReference type="Pfam" id="PF00621">
    <property type="entry name" value="RhoGEF"/>
    <property type="match status" value="1"/>
</dbReference>
<dbReference type="PROSITE" id="PS50002">
    <property type="entry name" value="SH3"/>
    <property type="match status" value="1"/>
</dbReference>
<dbReference type="Pfam" id="PF07653">
    <property type="entry name" value="SH3_2"/>
    <property type="match status" value="1"/>
</dbReference>
<dbReference type="Gene3D" id="2.30.29.30">
    <property type="entry name" value="Pleckstrin-homology domain (PH domain)/Phosphotyrosine-binding domain (PTB)"/>
    <property type="match status" value="1"/>
</dbReference>
<dbReference type="InterPro" id="IPR001849">
    <property type="entry name" value="PH_domain"/>
</dbReference>
<dbReference type="InterPro" id="IPR035899">
    <property type="entry name" value="DBL_dom_sf"/>
</dbReference>
<evidence type="ECO:0000256" key="8">
    <source>
        <dbReference type="ARBA" id="ARBA00031572"/>
    </source>
</evidence>
<comment type="subunit">
    <text evidence="2">Interacts with GPHN.</text>
</comment>
<keyword evidence="4 12" id="KW-0728">SH3 domain</keyword>
<reference evidence="17" key="2">
    <citation type="submission" date="2025-09" db="UniProtKB">
        <authorList>
            <consortium name="Ensembl"/>
        </authorList>
    </citation>
    <scope>IDENTIFICATION</scope>
</reference>
<feature type="region of interest" description="Disordered" evidence="13">
    <location>
        <begin position="434"/>
        <end position="526"/>
    </location>
</feature>
<dbReference type="InterPro" id="IPR011993">
    <property type="entry name" value="PH-like_dom_sf"/>
</dbReference>
<dbReference type="InterPro" id="IPR036028">
    <property type="entry name" value="SH3-like_dom_sf"/>
</dbReference>
<keyword evidence="5" id="KW-0963">Cytoplasm</keyword>
<dbReference type="Ensembl" id="ENSKMAT00000022102.1">
    <property type="protein sequence ID" value="ENSKMAP00000021821.1"/>
    <property type="gene ID" value="ENSKMAG00000016166.1"/>
</dbReference>
<dbReference type="InterPro" id="IPR055251">
    <property type="entry name" value="SOS1_NGEF_PH"/>
</dbReference>
<keyword evidence="18" id="KW-1185">Reference proteome</keyword>
<dbReference type="InterPro" id="IPR001452">
    <property type="entry name" value="SH3_domain"/>
</dbReference>
<dbReference type="SMART" id="SM00325">
    <property type="entry name" value="RhoGEF"/>
    <property type="match status" value="1"/>
</dbReference>
<feature type="compositionally biased region" description="Polar residues" evidence="13">
    <location>
        <begin position="361"/>
        <end position="372"/>
    </location>
</feature>